<reference evidence="8 9" key="1">
    <citation type="submission" date="2016-10" db="EMBL/GenBank/DDBJ databases">
        <authorList>
            <person name="de Groot N.N."/>
        </authorList>
    </citation>
    <scope>NUCLEOTIDE SEQUENCE [LARGE SCALE GENOMIC DNA]</scope>
    <source>
        <strain evidence="8 9">DSM 44468</strain>
    </source>
</reference>
<feature type="domain" description="Glutamate/phenylalanine/leucine/valine/L-tryptophan dehydrogenase C-terminal" evidence="7">
    <location>
        <begin position="123"/>
        <end position="317"/>
    </location>
</feature>
<proteinExistence type="inferred from homology"/>
<dbReference type="InterPro" id="IPR006097">
    <property type="entry name" value="Glu/Leu/Phe/Val/Trp_DH_dimer"/>
</dbReference>
<accession>A0A1I3MGC9</accession>
<evidence type="ECO:0000256" key="1">
    <source>
        <dbReference type="ARBA" id="ARBA00006382"/>
    </source>
</evidence>
<protein>
    <submittedName>
        <fullName evidence="8">Leucine dehydrogenase</fullName>
    </submittedName>
</protein>
<dbReference type="GO" id="GO:0016639">
    <property type="term" value="F:oxidoreductase activity, acting on the CH-NH2 group of donors, NAD or NADP as acceptor"/>
    <property type="evidence" value="ECO:0007669"/>
    <property type="project" value="InterPro"/>
</dbReference>
<evidence type="ECO:0000313" key="8">
    <source>
        <dbReference type="EMBL" id="SFI95756.1"/>
    </source>
</evidence>
<dbReference type="InterPro" id="IPR006095">
    <property type="entry name" value="Glu/Leu/Phe/Val/Trp_DH"/>
</dbReference>
<name>A0A1I3MGC9_9PSEU</name>
<dbReference type="InterPro" id="IPR016211">
    <property type="entry name" value="Glu/Phe/Leu/Val/Trp_DH_bac/arc"/>
</dbReference>
<dbReference type="Gene3D" id="3.40.50.720">
    <property type="entry name" value="NAD(P)-binding Rossmann-like Domain"/>
    <property type="match status" value="1"/>
</dbReference>
<dbReference type="InterPro" id="IPR036291">
    <property type="entry name" value="NAD(P)-bd_dom_sf"/>
</dbReference>
<evidence type="ECO:0000256" key="2">
    <source>
        <dbReference type="ARBA" id="ARBA00023002"/>
    </source>
</evidence>
<dbReference type="PANTHER" id="PTHR42722:SF1">
    <property type="entry name" value="VALINE DEHYDROGENASE"/>
    <property type="match status" value="1"/>
</dbReference>
<dbReference type="AlphaFoldDB" id="A0A1I3MGC9"/>
<keyword evidence="3 5" id="KW-0520">NAD</keyword>
<sequence>MMIAVHSRALGPAVGGVRMRHYADWRDGMEDALRLSEAMTYKCAAADLAFGGGKSVIALDRPLTPELRQAALEDLGDLIASLDGSYLTGPDVGTGPADMAVLRQRTPHVFCLPEEQGGTGSSSIPTAVGVLAALRAGARHVFGSESLDGRTVVISGMGSVGSLVAKELPGARVIVSDVDPARRDPAYEWVEPEEALRTPADVFVPAAVGGVFDPRTVPEVGAQLVVGPANNQLAADSVAELLVQRGITWIPDFVASAGGAVYTLAREIGHLSHDEAMRRVEAIGSTVDTVLTGEGNPLENALNLAKERLTRSALPAGEASR</sequence>
<keyword evidence="5" id="KW-0547">Nucleotide-binding</keyword>
<feature type="active site" description="Proton donor/acceptor" evidence="4">
    <location>
        <position position="54"/>
    </location>
</feature>
<keyword evidence="9" id="KW-1185">Reference proteome</keyword>
<organism evidence="8 9">
    <name type="scientific">Amycolatopsis sacchari</name>
    <dbReference type="NCBI Taxonomy" id="115433"/>
    <lineage>
        <taxon>Bacteria</taxon>
        <taxon>Bacillati</taxon>
        <taxon>Actinomycetota</taxon>
        <taxon>Actinomycetes</taxon>
        <taxon>Pseudonocardiales</taxon>
        <taxon>Pseudonocardiaceae</taxon>
        <taxon>Amycolatopsis</taxon>
    </lineage>
</organism>
<comment type="similarity">
    <text evidence="1 6">Belongs to the Glu/Leu/Phe/Val dehydrogenases family.</text>
</comment>
<dbReference type="Pfam" id="PF00208">
    <property type="entry name" value="ELFV_dehydrog"/>
    <property type="match status" value="1"/>
</dbReference>
<keyword evidence="2 6" id="KW-0560">Oxidoreductase</keyword>
<feature type="binding site" evidence="5">
    <location>
        <begin position="156"/>
        <end position="161"/>
    </location>
    <ligand>
        <name>NAD(+)</name>
        <dbReference type="ChEBI" id="CHEBI:57540"/>
    </ligand>
</feature>
<dbReference type="STRING" id="115433.SAMN05421835_102314"/>
<evidence type="ECO:0000313" key="9">
    <source>
        <dbReference type="Proteomes" id="UP000199025"/>
    </source>
</evidence>
<dbReference type="Pfam" id="PF02812">
    <property type="entry name" value="ELFV_dehydrog_N"/>
    <property type="match status" value="1"/>
</dbReference>
<dbReference type="PIRSF" id="PIRSF000188">
    <property type="entry name" value="Phe_leu_dh"/>
    <property type="match status" value="1"/>
</dbReference>
<dbReference type="InterPro" id="IPR006096">
    <property type="entry name" value="Glu/Leu/Phe/Val/Trp_DH_C"/>
</dbReference>
<evidence type="ECO:0000256" key="5">
    <source>
        <dbReference type="PIRSR" id="PIRSR000188-2"/>
    </source>
</evidence>
<dbReference type="EMBL" id="FORP01000002">
    <property type="protein sequence ID" value="SFI95756.1"/>
    <property type="molecule type" value="Genomic_DNA"/>
</dbReference>
<evidence type="ECO:0000256" key="6">
    <source>
        <dbReference type="RuleBase" id="RU004417"/>
    </source>
</evidence>
<dbReference type="Proteomes" id="UP000199025">
    <property type="component" value="Unassembled WGS sequence"/>
</dbReference>
<evidence type="ECO:0000259" key="7">
    <source>
        <dbReference type="SMART" id="SM00839"/>
    </source>
</evidence>
<dbReference type="PRINTS" id="PR00082">
    <property type="entry name" value="GLFDHDRGNASE"/>
</dbReference>
<gene>
    <name evidence="8" type="ORF">SAMN05421835_102314</name>
</gene>
<dbReference type="SUPFAM" id="SSF53223">
    <property type="entry name" value="Aminoacid dehydrogenase-like, N-terminal domain"/>
    <property type="match status" value="1"/>
</dbReference>
<dbReference type="InterPro" id="IPR046346">
    <property type="entry name" value="Aminoacid_DH-like_N_sf"/>
</dbReference>
<dbReference type="Gene3D" id="3.40.50.10860">
    <property type="entry name" value="Leucine Dehydrogenase, chain A, domain 1"/>
    <property type="match status" value="1"/>
</dbReference>
<dbReference type="PANTHER" id="PTHR42722">
    <property type="entry name" value="LEUCINE DEHYDROGENASE"/>
    <property type="match status" value="1"/>
</dbReference>
<dbReference type="SMART" id="SM00839">
    <property type="entry name" value="ELFV_dehydrog"/>
    <property type="match status" value="1"/>
</dbReference>
<evidence type="ECO:0000256" key="3">
    <source>
        <dbReference type="ARBA" id="ARBA00023027"/>
    </source>
</evidence>
<dbReference type="SUPFAM" id="SSF51735">
    <property type="entry name" value="NAD(P)-binding Rossmann-fold domains"/>
    <property type="match status" value="1"/>
</dbReference>
<dbReference type="GO" id="GO:0006520">
    <property type="term" value="P:amino acid metabolic process"/>
    <property type="evidence" value="ECO:0007669"/>
    <property type="project" value="InterPro"/>
</dbReference>
<evidence type="ECO:0000256" key="4">
    <source>
        <dbReference type="PIRSR" id="PIRSR000188-1"/>
    </source>
</evidence>
<dbReference type="GO" id="GO:0000166">
    <property type="term" value="F:nucleotide binding"/>
    <property type="evidence" value="ECO:0007669"/>
    <property type="project" value="UniProtKB-KW"/>
</dbReference>